<dbReference type="PANTHER" id="PTHR12428">
    <property type="entry name" value="OXA1"/>
    <property type="match status" value="1"/>
</dbReference>
<feature type="transmembrane region" description="Helical" evidence="10">
    <location>
        <begin position="195"/>
        <end position="227"/>
    </location>
</feature>
<dbReference type="AlphaFoldDB" id="A0A2M7YLF2"/>
<dbReference type="InterPro" id="IPR047196">
    <property type="entry name" value="YidC_ALB_C"/>
</dbReference>
<dbReference type="EMBL" id="PFWG01000048">
    <property type="protein sequence ID" value="PJA63801.1"/>
    <property type="molecule type" value="Genomic_DNA"/>
</dbReference>
<dbReference type="InterPro" id="IPR028055">
    <property type="entry name" value="YidC/Oxa/ALB_C"/>
</dbReference>
<evidence type="ECO:0000256" key="6">
    <source>
        <dbReference type="ARBA" id="ARBA00022989"/>
    </source>
</evidence>
<comment type="similarity">
    <text evidence="9">Belongs to the OXA1/ALB3/YidC family.</text>
</comment>
<organism evidence="12 13">
    <name type="scientific">Candidatus Portnoybacteria bacterium CG_4_9_14_3_um_filter_43_11</name>
    <dbReference type="NCBI Taxonomy" id="1974805"/>
    <lineage>
        <taxon>Bacteria</taxon>
        <taxon>Candidatus Portnoyibacteriota</taxon>
    </lineage>
</organism>
<evidence type="ECO:0000256" key="1">
    <source>
        <dbReference type="ARBA" id="ARBA00004651"/>
    </source>
</evidence>
<reference evidence="13" key="1">
    <citation type="submission" date="2017-09" db="EMBL/GenBank/DDBJ databases">
        <title>Depth-based differentiation of microbial function through sediment-hosted aquifers and enrichment of novel symbionts in the deep terrestrial subsurface.</title>
        <authorList>
            <person name="Probst A.J."/>
            <person name="Ladd B."/>
            <person name="Jarett J.K."/>
            <person name="Geller-Mcgrath D.E."/>
            <person name="Sieber C.M.K."/>
            <person name="Emerson J.B."/>
            <person name="Anantharaman K."/>
            <person name="Thomas B.C."/>
            <person name="Malmstrom R."/>
            <person name="Stieglmeier M."/>
            <person name="Klingl A."/>
            <person name="Woyke T."/>
            <person name="Ryan C.M."/>
            <person name="Banfield J.F."/>
        </authorList>
    </citation>
    <scope>NUCLEOTIDE SEQUENCE [LARGE SCALE GENOMIC DNA]</scope>
</reference>
<feature type="domain" description="Membrane insertase YidC/Oxa/ALB C-terminal" evidence="11">
    <location>
        <begin position="33"/>
        <end position="231"/>
    </location>
</feature>
<feature type="transmembrane region" description="Helical" evidence="10">
    <location>
        <begin position="7"/>
        <end position="26"/>
    </location>
</feature>
<keyword evidence="6 10" id="KW-1133">Transmembrane helix</keyword>
<protein>
    <recommendedName>
        <fullName evidence="11">Membrane insertase YidC/Oxa/ALB C-terminal domain-containing protein</fullName>
    </recommendedName>
</protein>
<feature type="transmembrane region" description="Helical" evidence="10">
    <location>
        <begin position="32"/>
        <end position="50"/>
    </location>
</feature>
<evidence type="ECO:0000256" key="7">
    <source>
        <dbReference type="ARBA" id="ARBA00023136"/>
    </source>
</evidence>
<evidence type="ECO:0000313" key="12">
    <source>
        <dbReference type="EMBL" id="PJA63801.1"/>
    </source>
</evidence>
<keyword evidence="2" id="KW-0813">Transport</keyword>
<gene>
    <name evidence="12" type="ORF">CO160_01995</name>
</gene>
<dbReference type="Proteomes" id="UP000230941">
    <property type="component" value="Unassembled WGS sequence"/>
</dbReference>
<dbReference type="PANTHER" id="PTHR12428:SF65">
    <property type="entry name" value="CYTOCHROME C OXIDASE ASSEMBLY PROTEIN COX18, MITOCHONDRIAL"/>
    <property type="match status" value="1"/>
</dbReference>
<keyword evidence="5" id="KW-0653">Protein transport</keyword>
<dbReference type="GO" id="GO:0015031">
    <property type="term" value="P:protein transport"/>
    <property type="evidence" value="ECO:0007669"/>
    <property type="project" value="UniProtKB-KW"/>
</dbReference>
<keyword evidence="3" id="KW-1003">Cell membrane</keyword>
<evidence type="ECO:0000256" key="3">
    <source>
        <dbReference type="ARBA" id="ARBA00022475"/>
    </source>
</evidence>
<dbReference type="GO" id="GO:0005886">
    <property type="term" value="C:plasma membrane"/>
    <property type="evidence" value="ECO:0007669"/>
    <property type="project" value="UniProtKB-SubCell"/>
</dbReference>
<dbReference type="InterPro" id="IPR001708">
    <property type="entry name" value="YidC/ALB3/OXA1/COX18"/>
</dbReference>
<evidence type="ECO:0000256" key="2">
    <source>
        <dbReference type="ARBA" id="ARBA00022448"/>
    </source>
</evidence>
<keyword evidence="4 9" id="KW-0812">Transmembrane</keyword>
<proteinExistence type="inferred from homology"/>
<evidence type="ECO:0000256" key="9">
    <source>
        <dbReference type="RuleBase" id="RU003945"/>
    </source>
</evidence>
<sequence>MSFIFTLFNQVLFYPLLNVLILIYNFLPYQDLGVAIIILTVLIRFLLYPLSKKSIQSQQAINKLQPKIKEIQKKFKKKEDQARETMLLYQKYKVNPMAGCLPILVQLPVLIALFQVFSIGSNLNQLDYLYNFVQRPEVINFMFLGIIDLSRRSIILSVLAGFLQFIQSKMILPKKNSAQNTSGKMDFSSIMNQQMIYFMPIFTIFIALNLPAALPLYWLVITLFGIIQQRFTPFLNNSRQEQKSLSG</sequence>
<feature type="transmembrane region" description="Helical" evidence="10">
    <location>
        <begin position="96"/>
        <end position="118"/>
    </location>
</feature>
<evidence type="ECO:0000259" key="11">
    <source>
        <dbReference type="Pfam" id="PF02096"/>
    </source>
</evidence>
<accession>A0A2M7YLF2</accession>
<comment type="subcellular location">
    <subcellularLocation>
        <location evidence="1">Cell membrane</location>
        <topology evidence="1">Multi-pass membrane protein</topology>
    </subcellularLocation>
    <subcellularLocation>
        <location evidence="9">Membrane</location>
        <topology evidence="9">Multi-pass membrane protein</topology>
    </subcellularLocation>
</comment>
<comment type="caution">
    <text evidence="12">The sequence shown here is derived from an EMBL/GenBank/DDBJ whole genome shotgun (WGS) entry which is preliminary data.</text>
</comment>
<evidence type="ECO:0000256" key="4">
    <source>
        <dbReference type="ARBA" id="ARBA00022692"/>
    </source>
</evidence>
<evidence type="ECO:0000256" key="10">
    <source>
        <dbReference type="SAM" id="Phobius"/>
    </source>
</evidence>
<dbReference type="GO" id="GO:0051205">
    <property type="term" value="P:protein insertion into membrane"/>
    <property type="evidence" value="ECO:0007669"/>
    <property type="project" value="TreeGrafter"/>
</dbReference>
<evidence type="ECO:0000256" key="5">
    <source>
        <dbReference type="ARBA" id="ARBA00022927"/>
    </source>
</evidence>
<keyword evidence="8" id="KW-0143">Chaperone</keyword>
<name>A0A2M7YLF2_9BACT</name>
<dbReference type="Pfam" id="PF02096">
    <property type="entry name" value="60KD_IMP"/>
    <property type="match status" value="1"/>
</dbReference>
<evidence type="ECO:0000256" key="8">
    <source>
        <dbReference type="ARBA" id="ARBA00023186"/>
    </source>
</evidence>
<dbReference type="NCBIfam" id="TIGR03592">
    <property type="entry name" value="yidC_oxa1_cterm"/>
    <property type="match status" value="1"/>
</dbReference>
<keyword evidence="7 10" id="KW-0472">Membrane</keyword>
<evidence type="ECO:0000313" key="13">
    <source>
        <dbReference type="Proteomes" id="UP000230941"/>
    </source>
</evidence>
<dbReference type="CDD" id="cd20070">
    <property type="entry name" value="5TM_YidC_Alb3"/>
    <property type="match status" value="1"/>
</dbReference>
<dbReference type="GO" id="GO:0032977">
    <property type="term" value="F:membrane insertase activity"/>
    <property type="evidence" value="ECO:0007669"/>
    <property type="project" value="InterPro"/>
</dbReference>